<evidence type="ECO:0000256" key="1">
    <source>
        <dbReference type="ARBA" id="ARBA00004127"/>
    </source>
</evidence>
<dbReference type="Pfam" id="PF00403">
    <property type="entry name" value="HMA"/>
    <property type="match status" value="1"/>
</dbReference>
<gene>
    <name evidence="21" type="ORF">CQA54_02365</name>
</gene>
<dbReference type="OrthoDB" id="2490525at2"/>
<feature type="transmembrane region" description="Helical" evidence="19">
    <location>
        <begin position="169"/>
        <end position="191"/>
    </location>
</feature>
<comment type="subcellular location">
    <subcellularLocation>
        <location evidence="2 19">Cell membrane</location>
    </subcellularLocation>
    <subcellularLocation>
        <location evidence="1">Endomembrane system</location>
        <topology evidence="1">Multi-pass membrane protein</topology>
    </subcellularLocation>
</comment>
<keyword evidence="11" id="KW-1278">Translocase</keyword>
<proteinExistence type="inferred from homology"/>
<evidence type="ECO:0000313" key="21">
    <source>
        <dbReference type="EMBL" id="RDU67793.1"/>
    </source>
</evidence>
<dbReference type="PANTHER" id="PTHR43520:SF8">
    <property type="entry name" value="P-TYPE CU(+) TRANSPORTER"/>
    <property type="match status" value="1"/>
</dbReference>
<dbReference type="InterPro" id="IPR036412">
    <property type="entry name" value="HAD-like_sf"/>
</dbReference>
<dbReference type="InterPro" id="IPR008250">
    <property type="entry name" value="ATPase_P-typ_transduc_dom_A_sf"/>
</dbReference>
<dbReference type="CDD" id="cd00371">
    <property type="entry name" value="HMA"/>
    <property type="match status" value="1"/>
</dbReference>
<dbReference type="Pfam" id="PF00122">
    <property type="entry name" value="E1-E2_ATPase"/>
    <property type="match status" value="1"/>
</dbReference>
<evidence type="ECO:0000256" key="9">
    <source>
        <dbReference type="ARBA" id="ARBA00022741"/>
    </source>
</evidence>
<dbReference type="Pfam" id="PF00702">
    <property type="entry name" value="Hydrolase"/>
    <property type="match status" value="1"/>
</dbReference>
<dbReference type="GO" id="GO:0016887">
    <property type="term" value="F:ATP hydrolysis activity"/>
    <property type="evidence" value="ECO:0007669"/>
    <property type="project" value="InterPro"/>
</dbReference>
<dbReference type="GO" id="GO:0005524">
    <property type="term" value="F:ATP binding"/>
    <property type="evidence" value="ECO:0007669"/>
    <property type="project" value="UniProtKB-UniRule"/>
</dbReference>
<dbReference type="NCBIfam" id="TIGR01511">
    <property type="entry name" value="ATPase-IB1_Cu"/>
    <property type="match status" value="1"/>
</dbReference>
<evidence type="ECO:0000256" key="16">
    <source>
        <dbReference type="ARBA" id="ARBA00038904"/>
    </source>
</evidence>
<feature type="transmembrane region" description="Helical" evidence="19">
    <location>
        <begin position="687"/>
        <end position="712"/>
    </location>
</feature>
<keyword evidence="12 19" id="KW-1133">Transmembrane helix</keyword>
<dbReference type="InterPro" id="IPR059000">
    <property type="entry name" value="ATPase_P-type_domA"/>
</dbReference>
<dbReference type="InterPro" id="IPR036163">
    <property type="entry name" value="HMA_dom_sf"/>
</dbReference>
<feature type="transmembrane region" description="Helical" evidence="19">
    <location>
        <begin position="350"/>
        <end position="371"/>
    </location>
</feature>
<dbReference type="GO" id="GO:0012505">
    <property type="term" value="C:endomembrane system"/>
    <property type="evidence" value="ECO:0007669"/>
    <property type="project" value="UniProtKB-SubCell"/>
</dbReference>
<keyword evidence="22" id="KW-1185">Reference proteome</keyword>
<dbReference type="InterPro" id="IPR006121">
    <property type="entry name" value="HMA_dom"/>
</dbReference>
<keyword evidence="9 19" id="KW-0547">Nucleotide-binding</keyword>
<evidence type="ECO:0000256" key="5">
    <source>
        <dbReference type="ARBA" id="ARBA00022475"/>
    </source>
</evidence>
<comment type="function">
    <text evidence="15">Probably involved in copper export.</text>
</comment>
<evidence type="ECO:0000259" key="20">
    <source>
        <dbReference type="PROSITE" id="PS50846"/>
    </source>
</evidence>
<evidence type="ECO:0000256" key="14">
    <source>
        <dbReference type="ARBA" id="ARBA00023136"/>
    </source>
</evidence>
<dbReference type="InterPro" id="IPR023214">
    <property type="entry name" value="HAD_sf"/>
</dbReference>
<evidence type="ECO:0000256" key="8">
    <source>
        <dbReference type="ARBA" id="ARBA00022723"/>
    </source>
</evidence>
<dbReference type="InterPro" id="IPR017969">
    <property type="entry name" value="Heavy-metal-associated_CS"/>
</dbReference>
<keyword evidence="7 19" id="KW-0812">Transmembrane</keyword>
<dbReference type="PRINTS" id="PR00943">
    <property type="entry name" value="CUATPASE"/>
</dbReference>
<evidence type="ECO:0000256" key="12">
    <source>
        <dbReference type="ARBA" id="ARBA00022989"/>
    </source>
</evidence>
<keyword evidence="8 19" id="KW-0479">Metal-binding</keyword>
<protein>
    <recommendedName>
        <fullName evidence="17">Copper-transporting ATPase</fullName>
        <ecNumber evidence="16">7.2.2.9</ecNumber>
    </recommendedName>
</protein>
<keyword evidence="13" id="KW-0406">Ion transport</keyword>
<dbReference type="PROSITE" id="PS50846">
    <property type="entry name" value="HMA_2"/>
    <property type="match status" value="1"/>
</dbReference>
<dbReference type="InterPro" id="IPR023299">
    <property type="entry name" value="ATPase_P-typ_cyto_dom_N"/>
</dbReference>
<feature type="transmembrane region" description="Helical" evidence="19">
    <location>
        <begin position="128"/>
        <end position="148"/>
    </location>
</feature>
<keyword evidence="4" id="KW-0813">Transport</keyword>
<dbReference type="GO" id="GO:0005886">
    <property type="term" value="C:plasma membrane"/>
    <property type="evidence" value="ECO:0007669"/>
    <property type="project" value="UniProtKB-SubCell"/>
</dbReference>
<dbReference type="EC" id="7.2.2.9" evidence="16"/>
<evidence type="ECO:0000256" key="4">
    <source>
        <dbReference type="ARBA" id="ARBA00022448"/>
    </source>
</evidence>
<evidence type="ECO:0000256" key="17">
    <source>
        <dbReference type="ARBA" id="ARBA00040690"/>
    </source>
</evidence>
<dbReference type="InterPro" id="IPR023298">
    <property type="entry name" value="ATPase_P-typ_TM_dom_sf"/>
</dbReference>
<reference evidence="21 22" key="1">
    <citation type="submission" date="2018-04" db="EMBL/GenBank/DDBJ databases">
        <title>Novel Campyloabacter and Helicobacter Species and Strains.</title>
        <authorList>
            <person name="Mannion A.J."/>
            <person name="Shen Z."/>
            <person name="Fox J.G."/>
        </authorList>
    </citation>
    <scope>NUCLEOTIDE SEQUENCE [LARGE SCALE GENOMIC DNA]</scope>
    <source>
        <strain evidence="21 22">MIT 12-6600</strain>
    </source>
</reference>
<dbReference type="NCBIfam" id="TIGR01525">
    <property type="entry name" value="ATPase-IB_hvy"/>
    <property type="match status" value="1"/>
</dbReference>
<dbReference type="GO" id="GO:0043682">
    <property type="term" value="F:P-type divalent copper transporter activity"/>
    <property type="evidence" value="ECO:0007669"/>
    <property type="project" value="UniProtKB-EC"/>
</dbReference>
<dbReference type="EMBL" id="NXLT01000002">
    <property type="protein sequence ID" value="RDU67793.1"/>
    <property type="molecule type" value="Genomic_DNA"/>
</dbReference>
<dbReference type="InterPro" id="IPR027256">
    <property type="entry name" value="P-typ_ATPase_IB"/>
</dbReference>
<dbReference type="Gene3D" id="2.70.150.10">
    <property type="entry name" value="Calcium-transporting ATPase, cytoplasmic transduction domain A"/>
    <property type="match status" value="1"/>
</dbReference>
<dbReference type="RefSeq" id="WP_115570616.1">
    <property type="nucleotide sequence ID" value="NZ_NXLT01000002.1"/>
</dbReference>
<comment type="similarity">
    <text evidence="3 19">Belongs to the cation transport ATPase (P-type) (TC 3.A.3) family. Type IB subfamily.</text>
</comment>
<evidence type="ECO:0000256" key="10">
    <source>
        <dbReference type="ARBA" id="ARBA00022840"/>
    </source>
</evidence>
<dbReference type="Proteomes" id="UP000256514">
    <property type="component" value="Unassembled WGS sequence"/>
</dbReference>
<evidence type="ECO:0000256" key="3">
    <source>
        <dbReference type="ARBA" id="ARBA00006024"/>
    </source>
</evidence>
<dbReference type="SFLD" id="SFLDF00027">
    <property type="entry name" value="p-type_atpase"/>
    <property type="match status" value="1"/>
</dbReference>
<evidence type="ECO:0000256" key="18">
    <source>
        <dbReference type="ARBA" id="ARBA00047424"/>
    </source>
</evidence>
<dbReference type="PRINTS" id="PR00119">
    <property type="entry name" value="CATATPASE"/>
</dbReference>
<organism evidence="21 22">
    <name type="scientific">Helicobacter equorum</name>
    <dbReference type="NCBI Taxonomy" id="361872"/>
    <lineage>
        <taxon>Bacteria</taxon>
        <taxon>Pseudomonadati</taxon>
        <taxon>Campylobacterota</taxon>
        <taxon>Epsilonproteobacteria</taxon>
        <taxon>Campylobacterales</taxon>
        <taxon>Helicobacteraceae</taxon>
        <taxon>Helicobacter</taxon>
    </lineage>
</organism>
<dbReference type="SUPFAM" id="SSF55008">
    <property type="entry name" value="HMA, heavy metal-associated domain"/>
    <property type="match status" value="1"/>
</dbReference>
<evidence type="ECO:0000256" key="7">
    <source>
        <dbReference type="ARBA" id="ARBA00022692"/>
    </source>
</evidence>
<dbReference type="GO" id="GO:0055070">
    <property type="term" value="P:copper ion homeostasis"/>
    <property type="evidence" value="ECO:0007669"/>
    <property type="project" value="TreeGrafter"/>
</dbReference>
<dbReference type="SUPFAM" id="SSF81665">
    <property type="entry name" value="Calcium ATPase, transmembrane domain M"/>
    <property type="match status" value="1"/>
</dbReference>
<evidence type="ECO:0000256" key="6">
    <source>
        <dbReference type="ARBA" id="ARBA00022553"/>
    </source>
</evidence>
<comment type="catalytic activity">
    <reaction evidence="18">
        <text>Cu(2+)(in) + ATP + H2O = Cu(2+)(out) + ADP + phosphate + H(+)</text>
        <dbReference type="Rhea" id="RHEA:10376"/>
        <dbReference type="ChEBI" id="CHEBI:15377"/>
        <dbReference type="ChEBI" id="CHEBI:15378"/>
        <dbReference type="ChEBI" id="CHEBI:29036"/>
        <dbReference type="ChEBI" id="CHEBI:30616"/>
        <dbReference type="ChEBI" id="CHEBI:43474"/>
        <dbReference type="ChEBI" id="CHEBI:456216"/>
        <dbReference type="EC" id="7.2.2.9"/>
    </reaction>
</comment>
<dbReference type="InterPro" id="IPR044492">
    <property type="entry name" value="P_typ_ATPase_HD_dom"/>
</dbReference>
<dbReference type="SUPFAM" id="SSF56784">
    <property type="entry name" value="HAD-like"/>
    <property type="match status" value="1"/>
</dbReference>
<feature type="transmembrane region" description="Helical" evidence="19">
    <location>
        <begin position="100"/>
        <end position="122"/>
    </location>
</feature>
<dbReference type="SFLD" id="SFLDS00003">
    <property type="entry name" value="Haloacid_Dehalogenase"/>
    <property type="match status" value="1"/>
</dbReference>
<feature type="transmembrane region" description="Helical" evidence="19">
    <location>
        <begin position="197"/>
        <end position="215"/>
    </location>
</feature>
<accession>A0A3D8IRR8</accession>
<dbReference type="Gene3D" id="3.30.70.100">
    <property type="match status" value="1"/>
</dbReference>
<comment type="caution">
    <text evidence="21">The sequence shown here is derived from an EMBL/GenBank/DDBJ whole genome shotgun (WGS) entry which is preliminary data.</text>
</comment>
<dbReference type="PANTHER" id="PTHR43520">
    <property type="entry name" value="ATP7, ISOFORM B"/>
    <property type="match status" value="1"/>
</dbReference>
<feature type="domain" description="HMA" evidence="20">
    <location>
        <begin position="2"/>
        <end position="68"/>
    </location>
</feature>
<keyword evidence="5 19" id="KW-1003">Cell membrane</keyword>
<feature type="transmembrane region" description="Helical" evidence="19">
    <location>
        <begin position="377"/>
        <end position="403"/>
    </location>
</feature>
<keyword evidence="14 19" id="KW-0472">Membrane</keyword>
<dbReference type="GO" id="GO:0005507">
    <property type="term" value="F:copper ion binding"/>
    <property type="evidence" value="ECO:0007669"/>
    <property type="project" value="TreeGrafter"/>
</dbReference>
<evidence type="ECO:0000256" key="2">
    <source>
        <dbReference type="ARBA" id="ARBA00004236"/>
    </source>
</evidence>
<name>A0A3D8IRR8_9HELI</name>
<dbReference type="PROSITE" id="PS01047">
    <property type="entry name" value="HMA_1"/>
    <property type="match status" value="1"/>
</dbReference>
<evidence type="ECO:0000256" key="15">
    <source>
        <dbReference type="ARBA" id="ARBA00037143"/>
    </source>
</evidence>
<evidence type="ECO:0000256" key="13">
    <source>
        <dbReference type="ARBA" id="ARBA00023065"/>
    </source>
</evidence>
<evidence type="ECO:0000256" key="11">
    <source>
        <dbReference type="ARBA" id="ARBA00022967"/>
    </source>
</evidence>
<dbReference type="AlphaFoldDB" id="A0A3D8IRR8"/>
<dbReference type="Gene3D" id="3.40.50.1000">
    <property type="entry name" value="HAD superfamily/HAD-like"/>
    <property type="match status" value="1"/>
</dbReference>
<dbReference type="InterPro" id="IPR001757">
    <property type="entry name" value="P_typ_ATPase"/>
</dbReference>
<keyword evidence="10 19" id="KW-0067">ATP-binding</keyword>
<dbReference type="FunFam" id="2.70.150.10:FF:000002">
    <property type="entry name" value="Copper-transporting ATPase 1, putative"/>
    <property type="match status" value="1"/>
</dbReference>
<dbReference type="SFLD" id="SFLDG00002">
    <property type="entry name" value="C1.7:_P-type_atpase_like"/>
    <property type="match status" value="1"/>
</dbReference>
<dbReference type="Gene3D" id="3.40.1110.10">
    <property type="entry name" value="Calcium-transporting ATPase, cytoplasmic domain N"/>
    <property type="match status" value="1"/>
</dbReference>
<keyword evidence="6" id="KW-0597">Phosphoprotein</keyword>
<evidence type="ECO:0000313" key="22">
    <source>
        <dbReference type="Proteomes" id="UP000256514"/>
    </source>
</evidence>
<sequence length="741" mass="81139">MKEAHFYIDGMSCSACSSGIERALSRKPYCKDIQVNLISQQAQITYDEAQISLEEIFAFIAKLGYTPSMLPNHNTQDSPQGIFARFNALDSALLPPKRRLIFAGIFTLITLVFALNAMFGFLNPHFLISIKADSLIMLVSTLVVMHMGRNFYFKGFKALIARNPTMDSLIALGTSAAFLYSLKGMIDIFSLGIHAHLYFESVSVILCFVMIGKYIENTSKDEAKKSANFLLEINQKKILKRAHNNEWIEVLAQEVQKDDVIKILPGDVVVVDGFVLEGQSSVDESSINGESIPVLKKAGDSLSSGSINLDGALIIQATQVGAQTILSQIFTLINNATQSKAPIGILADKIAGVFVPFVICIALVAGIFWWIMRDFSFGLDICIATLVISCPCALGLATPMAFLHAKAKAHKMGVFFKTASCLESLSKITHIVFDKTGTLSEGLEVFDIQTHIDRQEFLSLVYSLESNSTHIIAQTLIAYAKTHNATYKVVQEFSSATGFGIQGKIDNNTYLLGNLEYIQQHIPNLHNPYQNHQQSAKLAVYLADSHNIIGVLYLRDLLRQDIIPTLDSLRTQNLHITMLSGDTKQSALQSAKILGIKEVIAQAKPKDKLDFITHTKAQNPNAQILMIGDGVNDAAALKSADVSMAYASGNDVAQNCADIIIYNRNAKAILNAYNLSKATIANIKGNLFWAFGYNIVFIPIACGALGGFGIFLDPMFCALAMSLSSISVVLNASRLRRFSIL</sequence>
<evidence type="ECO:0000256" key="19">
    <source>
        <dbReference type="RuleBase" id="RU362081"/>
    </source>
</evidence>
<dbReference type="SUPFAM" id="SSF81653">
    <property type="entry name" value="Calcium ATPase, transduction domain A"/>
    <property type="match status" value="1"/>
</dbReference>
<dbReference type="FunFam" id="3.30.70.100:FF:000001">
    <property type="entry name" value="ATPase copper transporting beta"/>
    <property type="match status" value="1"/>
</dbReference>
<dbReference type="NCBIfam" id="TIGR01494">
    <property type="entry name" value="ATPase_P-type"/>
    <property type="match status" value="1"/>
</dbReference>